<gene>
    <name evidence="1" type="ordered locus">AXY_06820</name>
</gene>
<keyword evidence="2" id="KW-1185">Reference proteome</keyword>
<name>K0IWR6_AMPXN</name>
<dbReference type="EMBL" id="AP012050">
    <property type="protein sequence ID" value="BAM46814.1"/>
    <property type="molecule type" value="Genomic_DNA"/>
</dbReference>
<dbReference type="eggNOG" id="ENOG5033I0W">
    <property type="taxonomic scope" value="Bacteria"/>
</dbReference>
<dbReference type="Proteomes" id="UP000006294">
    <property type="component" value="Chromosome"/>
</dbReference>
<evidence type="ECO:0000313" key="2">
    <source>
        <dbReference type="Proteomes" id="UP000006294"/>
    </source>
</evidence>
<dbReference type="RefSeq" id="WP_015009419.1">
    <property type="nucleotide sequence ID" value="NC_018704.1"/>
</dbReference>
<proteinExistence type="predicted"/>
<organism evidence="1 2">
    <name type="scientific">Amphibacillus xylanus (strain ATCC 51415 / DSM 6626 / JCM 7361 / LMG 17667 / NBRC 15112 / Ep01)</name>
    <dbReference type="NCBI Taxonomy" id="698758"/>
    <lineage>
        <taxon>Bacteria</taxon>
        <taxon>Bacillati</taxon>
        <taxon>Bacillota</taxon>
        <taxon>Bacilli</taxon>
        <taxon>Bacillales</taxon>
        <taxon>Bacillaceae</taxon>
        <taxon>Amphibacillus</taxon>
    </lineage>
</organism>
<protein>
    <submittedName>
        <fullName evidence="1">Uncharacterized protein</fullName>
    </submittedName>
</protein>
<dbReference type="HOGENOM" id="CLU_1044427_0_0_9"/>
<reference evidence="1 2" key="1">
    <citation type="submission" date="2011-01" db="EMBL/GenBank/DDBJ databases">
        <title>Whole genome sequence of Amphibacillus xylinus NBRC 15112.</title>
        <authorList>
            <person name="Nakazawa H."/>
            <person name="Katano Y."/>
            <person name="Nakamura S."/>
            <person name="Sasagawa M."/>
            <person name="Fukada J."/>
            <person name="Arai T."/>
            <person name="Sasakura N."/>
            <person name="Mochizuki D."/>
            <person name="Hosoyama A."/>
            <person name="Harada K."/>
            <person name="Horikawa H."/>
            <person name="Kato Y."/>
            <person name="Harada T."/>
            <person name="Sasaki K."/>
            <person name="Sekiguchi M."/>
            <person name="Hodoyama M."/>
            <person name="Nishiko R."/>
            <person name="Narita H."/>
            <person name="Hanamaki A."/>
            <person name="Hata C."/>
            <person name="Konno Y."/>
            <person name="Niimura Y."/>
            <person name="Yamazaki S."/>
            <person name="Fujita N."/>
        </authorList>
    </citation>
    <scope>NUCLEOTIDE SEQUENCE [LARGE SCALE GENOMIC DNA]</scope>
    <source>
        <strain evidence="2">ATCC 51415 / DSM 6626 / JCM 7361 / LMG 17667 / NBRC 15112 / Ep01</strain>
    </source>
</reference>
<dbReference type="KEGG" id="axl:AXY_06820"/>
<evidence type="ECO:0000313" key="1">
    <source>
        <dbReference type="EMBL" id="BAM46814.1"/>
    </source>
</evidence>
<accession>K0IWR6</accession>
<sequence length="266" mass="30356">MGFTDSDIADLTEKDLEYFKDIDGELIEFTETHYEVITDSDGEILEFIELEEEDFEEKVEIEEQMNNEDSVIRLPNNKLLSTYSTKAWSSTKESSFIKLRAFVNKINTDDYQFRLHWEWKSVPKNRFFDAAAITHSSDWDILGNFNARNSVDIRRNSNNSLIRTSHAYYSKASTTSLYGLGLRFGVSNGVIYDSGQQYINNFRGYMVYHARKGKSSMINSSIHGQYAHAKIGTNFSINLGTSNSFGVSPSITHQKASPAIVNFPIR</sequence>
<dbReference type="AlphaFoldDB" id="K0IWR6"/>